<reference evidence="1" key="1">
    <citation type="submission" date="2022-07" db="EMBL/GenBank/DDBJ databases">
        <title>Phylogenomic reconstructions and comparative analyses of Kickxellomycotina fungi.</title>
        <authorList>
            <person name="Reynolds N.K."/>
            <person name="Stajich J.E."/>
            <person name="Barry K."/>
            <person name="Grigoriev I.V."/>
            <person name="Crous P."/>
            <person name="Smith M.E."/>
        </authorList>
    </citation>
    <scope>NUCLEOTIDE SEQUENCE</scope>
    <source>
        <strain evidence="1">BCRC 34780</strain>
    </source>
</reference>
<evidence type="ECO:0000313" key="1">
    <source>
        <dbReference type="EMBL" id="KAJ2797156.1"/>
    </source>
</evidence>
<comment type="caution">
    <text evidence="1">The sequence shown here is derived from an EMBL/GenBank/DDBJ whole genome shotgun (WGS) entry which is preliminary data.</text>
</comment>
<proteinExistence type="predicted"/>
<feature type="non-terminal residue" evidence="1">
    <location>
        <position position="1"/>
    </location>
</feature>
<evidence type="ECO:0000313" key="2">
    <source>
        <dbReference type="Proteomes" id="UP001140087"/>
    </source>
</evidence>
<dbReference type="Proteomes" id="UP001140087">
    <property type="component" value="Unassembled WGS sequence"/>
</dbReference>
<organism evidence="1 2">
    <name type="scientific">Coemansia helicoidea</name>
    <dbReference type="NCBI Taxonomy" id="1286919"/>
    <lineage>
        <taxon>Eukaryota</taxon>
        <taxon>Fungi</taxon>
        <taxon>Fungi incertae sedis</taxon>
        <taxon>Zoopagomycota</taxon>
        <taxon>Kickxellomycotina</taxon>
        <taxon>Kickxellomycetes</taxon>
        <taxon>Kickxellales</taxon>
        <taxon>Kickxellaceae</taxon>
        <taxon>Coemansia</taxon>
    </lineage>
</organism>
<keyword evidence="2" id="KW-1185">Reference proteome</keyword>
<gene>
    <name evidence="1" type="primary">SDA1_2</name>
    <name evidence="1" type="ORF">H4R21_004429</name>
</gene>
<sequence length="249" mass="27454">EAASDIDSDDGSDASVDLVSDSNDELELELESEAEFDASESEAESEGEGGDEDGSEGEDEGDAEAEAADAGESQALAKPAVKKRIEMTRFLTNEEFAQIERLKKRKRASESRAPTKKRAGSGAVAAADEAMDVDGGSDGSSSDSESDDGFVKDWDILGDYHSRRRTRKATYEERMESIRAGREGREKYSSSKAKRDKESRGLSNKEKRKTKSFKMIAHKRSVVSKGKRSLAQKRRELRQHIVKQKKKGH</sequence>
<name>A0ACC1KXY5_9FUNG</name>
<protein>
    <submittedName>
        <fullName evidence="1">Severe Depolymerization of Actin</fullName>
    </submittedName>
</protein>
<dbReference type="EMBL" id="JANBUN010001669">
    <property type="protein sequence ID" value="KAJ2797156.1"/>
    <property type="molecule type" value="Genomic_DNA"/>
</dbReference>
<accession>A0ACC1KXY5</accession>